<dbReference type="RefSeq" id="WP_253662198.1">
    <property type="nucleotide sequence ID" value="NZ_BAAAJQ010000001.1"/>
</dbReference>
<comment type="caution">
    <text evidence="7">The sequence shown here is derived from an EMBL/GenBank/DDBJ whole genome shotgun (WGS) entry which is preliminary data.</text>
</comment>
<evidence type="ECO:0000256" key="2">
    <source>
        <dbReference type="ARBA" id="ARBA00008138"/>
    </source>
</evidence>
<sequence length="288" mass="31287">MDDSGPSRTALATAFARAYHQIVDSPRILTDPYAARILGVTPAELSAMGERSDDDPGGGAMRRPRRLFFAARARVAEDRVAAAWELGVRQVVVLGAGMDTFALRNPYAGLRVFEVDHPATQAWKRRRLAEADMVVPETVTYVPVDFETDLLAGELESAGMSRADPAVFVWLGVVYYLTADAVDATLDYIAGQARPSEVVFDYLQPPAGDEDASRLRERADRLAAAGEPWFSYFTPADLRAKLAGLGFGDVDDRSAAEVIDEYTSGTGDVQTDDPQALRASRIVSAVKR</sequence>
<evidence type="ECO:0000256" key="4">
    <source>
        <dbReference type="ARBA" id="ARBA00022679"/>
    </source>
</evidence>
<evidence type="ECO:0000313" key="7">
    <source>
        <dbReference type="EMBL" id="MCP2177241.1"/>
    </source>
</evidence>
<evidence type="ECO:0000256" key="1">
    <source>
        <dbReference type="ARBA" id="ARBA00003907"/>
    </source>
</evidence>
<comment type="similarity">
    <text evidence="2 6">Belongs to the UPF0677 family.</text>
</comment>
<reference evidence="7 8" key="1">
    <citation type="submission" date="2022-06" db="EMBL/GenBank/DDBJ databases">
        <title>Genomic Encyclopedia of Archaeal and Bacterial Type Strains, Phase II (KMG-II): from individual species to whole genera.</title>
        <authorList>
            <person name="Goeker M."/>
        </authorList>
    </citation>
    <scope>NUCLEOTIDE SEQUENCE [LARGE SCALE GENOMIC DNA]</scope>
    <source>
        <strain evidence="7 8">DSM 44693</strain>
    </source>
</reference>
<dbReference type="InterPro" id="IPR011610">
    <property type="entry name" value="SAM_mthyl_Trfase_ML2640-like"/>
</dbReference>
<name>A0ABT1HIB2_9NOCA</name>
<dbReference type="SUPFAM" id="SSF53335">
    <property type="entry name" value="S-adenosyl-L-methionine-dependent methyltransferases"/>
    <property type="match status" value="1"/>
</dbReference>
<protein>
    <recommendedName>
        <fullName evidence="6">S-adenosyl-L-methionine-dependent methyltransferase</fullName>
        <ecNumber evidence="6">2.1.1.-</ecNumber>
    </recommendedName>
</protein>
<keyword evidence="5 6" id="KW-0949">S-adenosyl-L-methionine</keyword>
<dbReference type="Proteomes" id="UP001206895">
    <property type="component" value="Unassembled WGS sequence"/>
</dbReference>
<evidence type="ECO:0000256" key="5">
    <source>
        <dbReference type="ARBA" id="ARBA00022691"/>
    </source>
</evidence>
<evidence type="ECO:0000256" key="6">
    <source>
        <dbReference type="RuleBase" id="RU362030"/>
    </source>
</evidence>
<proteinExistence type="inferred from homology"/>
<dbReference type="Gene3D" id="3.40.50.150">
    <property type="entry name" value="Vaccinia Virus protein VP39"/>
    <property type="match status" value="1"/>
</dbReference>
<dbReference type="PANTHER" id="PTHR43619:SF2">
    <property type="entry name" value="S-ADENOSYL-L-METHIONINE-DEPENDENT METHYLTRANSFERASES SUPERFAMILY PROTEIN"/>
    <property type="match status" value="1"/>
</dbReference>
<dbReference type="EMBL" id="JAMTCJ010000003">
    <property type="protein sequence ID" value="MCP2177241.1"/>
    <property type="molecule type" value="Genomic_DNA"/>
</dbReference>
<dbReference type="Pfam" id="PF04072">
    <property type="entry name" value="LCM"/>
    <property type="match status" value="1"/>
</dbReference>
<dbReference type="InterPro" id="IPR007213">
    <property type="entry name" value="Ppm1/Ppm2/Tcmp"/>
</dbReference>
<organism evidence="7 8">
    <name type="scientific">Williamsia maris</name>
    <dbReference type="NCBI Taxonomy" id="72806"/>
    <lineage>
        <taxon>Bacteria</taxon>
        <taxon>Bacillati</taxon>
        <taxon>Actinomycetota</taxon>
        <taxon>Actinomycetes</taxon>
        <taxon>Mycobacteriales</taxon>
        <taxon>Nocardiaceae</taxon>
        <taxon>Williamsia</taxon>
    </lineage>
</organism>
<keyword evidence="3 6" id="KW-0489">Methyltransferase</keyword>
<gene>
    <name evidence="7" type="ORF">LX13_003069</name>
</gene>
<keyword evidence="4" id="KW-0808">Transferase</keyword>
<dbReference type="GO" id="GO:0008168">
    <property type="term" value="F:methyltransferase activity"/>
    <property type="evidence" value="ECO:0007669"/>
    <property type="project" value="UniProtKB-KW"/>
</dbReference>
<dbReference type="PANTHER" id="PTHR43619">
    <property type="entry name" value="S-ADENOSYL-L-METHIONINE-DEPENDENT METHYLTRANSFERASE YKTD-RELATED"/>
    <property type="match status" value="1"/>
</dbReference>
<dbReference type="NCBIfam" id="TIGR00027">
    <property type="entry name" value="mthyl_TIGR00027"/>
    <property type="match status" value="1"/>
</dbReference>
<comment type="function">
    <text evidence="1 6">Exhibits S-adenosyl-L-methionine-dependent methyltransferase activity.</text>
</comment>
<dbReference type="GO" id="GO:0032259">
    <property type="term" value="P:methylation"/>
    <property type="evidence" value="ECO:0007669"/>
    <property type="project" value="UniProtKB-KW"/>
</dbReference>
<evidence type="ECO:0000256" key="3">
    <source>
        <dbReference type="ARBA" id="ARBA00022603"/>
    </source>
</evidence>
<dbReference type="EC" id="2.1.1.-" evidence="6"/>
<evidence type="ECO:0000313" key="8">
    <source>
        <dbReference type="Proteomes" id="UP001206895"/>
    </source>
</evidence>
<accession>A0ABT1HIB2</accession>
<dbReference type="InterPro" id="IPR029063">
    <property type="entry name" value="SAM-dependent_MTases_sf"/>
</dbReference>
<keyword evidence="8" id="KW-1185">Reference proteome</keyword>